<keyword evidence="1" id="KW-1133">Transmembrane helix</keyword>
<accession>A0ABS7NBB0</accession>
<organism evidence="2 3">
    <name type="scientific">Leisingera daeponensis</name>
    <dbReference type="NCBI Taxonomy" id="405746"/>
    <lineage>
        <taxon>Bacteria</taxon>
        <taxon>Pseudomonadati</taxon>
        <taxon>Pseudomonadota</taxon>
        <taxon>Alphaproteobacteria</taxon>
        <taxon>Rhodobacterales</taxon>
        <taxon>Roseobacteraceae</taxon>
        <taxon>Leisingera</taxon>
    </lineage>
</organism>
<keyword evidence="1" id="KW-0472">Membrane</keyword>
<keyword evidence="3" id="KW-1185">Reference proteome</keyword>
<proteinExistence type="predicted"/>
<protein>
    <recommendedName>
        <fullName evidence="4">Integral membrane protein</fullName>
    </recommendedName>
</protein>
<comment type="caution">
    <text evidence="2">The sequence shown here is derived from an EMBL/GenBank/DDBJ whole genome shotgun (WGS) entry which is preliminary data.</text>
</comment>
<dbReference type="EMBL" id="JAHVJA010000001">
    <property type="protein sequence ID" value="MBY6138494.1"/>
    <property type="molecule type" value="Genomic_DNA"/>
</dbReference>
<reference evidence="2 3" key="1">
    <citation type="submission" date="2021-06" db="EMBL/GenBank/DDBJ databases">
        <title>50 bacteria genomes isolated from Dapeng, Shenzhen, China.</title>
        <authorList>
            <person name="Zheng W."/>
            <person name="Yu S."/>
            <person name="Huang Y."/>
        </authorList>
    </citation>
    <scope>NUCLEOTIDE SEQUENCE [LARGE SCALE GENOMIC DNA]</scope>
    <source>
        <strain evidence="2 3">DP1N14-2</strain>
    </source>
</reference>
<gene>
    <name evidence="2" type="ORF">KUV26_03510</name>
</gene>
<evidence type="ECO:0000313" key="3">
    <source>
        <dbReference type="Proteomes" id="UP000766629"/>
    </source>
</evidence>
<dbReference type="Proteomes" id="UP000766629">
    <property type="component" value="Unassembled WGS sequence"/>
</dbReference>
<name>A0ABS7NBB0_9RHOB</name>
<evidence type="ECO:0008006" key="4">
    <source>
        <dbReference type="Google" id="ProtNLM"/>
    </source>
</evidence>
<feature type="transmembrane region" description="Helical" evidence="1">
    <location>
        <begin position="72"/>
        <end position="91"/>
    </location>
</feature>
<evidence type="ECO:0000256" key="1">
    <source>
        <dbReference type="SAM" id="Phobius"/>
    </source>
</evidence>
<dbReference type="RefSeq" id="WP_222507316.1">
    <property type="nucleotide sequence ID" value="NZ_JAHVJA010000001.1"/>
</dbReference>
<evidence type="ECO:0000313" key="2">
    <source>
        <dbReference type="EMBL" id="MBY6138494.1"/>
    </source>
</evidence>
<sequence length="177" mass="19023">MAVTDHTPPQVSRMSGARALGAIAAASPLRLRFEANWKLRVVVLRLLGAAMILSATGLWLVQGAGADAEMNLIRFGISVAFLLTGLVLMTAHEPEGQPEACFDPVRRELRVLKRDAQGRPRTVLRRSYDTLGGARLSAATVQLFEGDGSLLIELPLGSAAIRSQLRDQLSGAVRILT</sequence>
<keyword evidence="1" id="KW-0812">Transmembrane</keyword>
<feature type="transmembrane region" description="Helical" evidence="1">
    <location>
        <begin position="39"/>
        <end position="60"/>
    </location>
</feature>